<dbReference type="Proteomes" id="UP000094112">
    <property type="component" value="Unassembled WGS sequence"/>
</dbReference>
<dbReference type="Gene3D" id="3.30.450.30">
    <property type="entry name" value="Dynein light chain 2a, cytoplasmic"/>
    <property type="match status" value="1"/>
</dbReference>
<keyword evidence="4 7" id="KW-0009">Actin-binding</keyword>
<keyword evidence="5 6" id="KW-0206">Cytoskeleton</keyword>
<dbReference type="GO" id="GO:0003785">
    <property type="term" value="F:actin monomer binding"/>
    <property type="evidence" value="ECO:0007669"/>
    <property type="project" value="EnsemblFungi"/>
</dbReference>
<dbReference type="PANTHER" id="PTHR11604:SF0">
    <property type="entry name" value="PROFILIN"/>
    <property type="match status" value="1"/>
</dbReference>
<dbReference type="PRINTS" id="PR01640">
    <property type="entry name" value="PROFILINPLNT"/>
</dbReference>
<evidence type="ECO:0000256" key="5">
    <source>
        <dbReference type="ARBA" id="ARBA00023212"/>
    </source>
</evidence>
<evidence type="ECO:0000256" key="2">
    <source>
        <dbReference type="ARBA" id="ARBA00010058"/>
    </source>
</evidence>
<dbReference type="GO" id="GO:0005829">
    <property type="term" value="C:cytosol"/>
    <property type="evidence" value="ECO:0007669"/>
    <property type="project" value="EnsemblFungi"/>
</dbReference>
<evidence type="ECO:0000256" key="7">
    <source>
        <dbReference type="RuleBase" id="RU003909"/>
    </source>
</evidence>
<dbReference type="InterPro" id="IPR005455">
    <property type="entry name" value="PFN_euk"/>
</dbReference>
<dbReference type="GeneID" id="30202804"/>
<dbReference type="InterPro" id="IPR036140">
    <property type="entry name" value="PFN_sf"/>
</dbReference>
<dbReference type="GO" id="GO:0090338">
    <property type="term" value="P:positive regulation of formin-nucleated actin cable assembly"/>
    <property type="evidence" value="ECO:0007669"/>
    <property type="project" value="EnsemblFungi"/>
</dbReference>
<evidence type="ECO:0000256" key="6">
    <source>
        <dbReference type="RuleBase" id="RU003908"/>
    </source>
</evidence>
<gene>
    <name evidence="8" type="ORF">WICANDRAFT_83516</name>
</gene>
<dbReference type="PROSITE" id="PS00414">
    <property type="entry name" value="PROFILIN"/>
    <property type="match status" value="1"/>
</dbReference>
<protein>
    <recommendedName>
        <fullName evidence="7">Profilin</fullName>
    </recommendedName>
</protein>
<keyword evidence="9" id="KW-1185">Reference proteome</keyword>
<sequence length="126" mass="13718">MSWQAYTDNLISTGKIDKAAIYSRAGDSVWAQSNNLTLSGPEISELARGYDDPSGLQANGLHLQGQKYFLIRNDERSIYGKHDAEGVVTVRTKQTILIGHYPAGVQAGEATTIVEKLADYLISVGF</sequence>
<dbReference type="PANTHER" id="PTHR11604">
    <property type="entry name" value="PROFILIN"/>
    <property type="match status" value="1"/>
</dbReference>
<dbReference type="InterPro" id="IPR027310">
    <property type="entry name" value="Profilin_CS"/>
</dbReference>
<comment type="function">
    <text evidence="6">Binds to actin and affects the structure of the cytoskeleton. At high concentrations, profilin prevents the polymerization of actin, whereas it enhances it at low concentrations.</text>
</comment>
<comment type="subcellular location">
    <subcellularLocation>
        <location evidence="1">Cytoplasm</location>
        <location evidence="1">Cytoskeleton</location>
    </subcellularLocation>
</comment>
<dbReference type="PRINTS" id="PR00392">
    <property type="entry name" value="PROFILIN"/>
</dbReference>
<reference evidence="8 9" key="1">
    <citation type="journal article" date="2016" name="Proc. Natl. Acad. Sci. U.S.A.">
        <title>Comparative genomics of biotechnologically important yeasts.</title>
        <authorList>
            <person name="Riley R."/>
            <person name="Haridas S."/>
            <person name="Wolfe K.H."/>
            <person name="Lopes M.R."/>
            <person name="Hittinger C.T."/>
            <person name="Goeker M."/>
            <person name="Salamov A.A."/>
            <person name="Wisecaver J.H."/>
            <person name="Long T.M."/>
            <person name="Calvey C.H."/>
            <person name="Aerts A.L."/>
            <person name="Barry K.W."/>
            <person name="Choi C."/>
            <person name="Clum A."/>
            <person name="Coughlan A.Y."/>
            <person name="Deshpande S."/>
            <person name="Douglass A.P."/>
            <person name="Hanson S.J."/>
            <person name="Klenk H.-P."/>
            <person name="LaButti K.M."/>
            <person name="Lapidus A."/>
            <person name="Lindquist E.A."/>
            <person name="Lipzen A.M."/>
            <person name="Meier-Kolthoff J.P."/>
            <person name="Ohm R.A."/>
            <person name="Otillar R.P."/>
            <person name="Pangilinan J.L."/>
            <person name="Peng Y."/>
            <person name="Rokas A."/>
            <person name="Rosa C.A."/>
            <person name="Scheuner C."/>
            <person name="Sibirny A.A."/>
            <person name="Slot J.C."/>
            <person name="Stielow J.B."/>
            <person name="Sun H."/>
            <person name="Kurtzman C.P."/>
            <person name="Blackwell M."/>
            <person name="Grigoriev I.V."/>
            <person name="Jeffries T.W."/>
        </authorList>
    </citation>
    <scope>NUCLEOTIDE SEQUENCE [LARGE SCALE GENOMIC DNA]</scope>
    <source>
        <strain evidence="9">ATCC 58044 / CBS 1984 / NCYC 433 / NRRL Y-366-8</strain>
    </source>
</reference>
<keyword evidence="3" id="KW-0963">Cytoplasm</keyword>
<dbReference type="GO" id="GO:0070064">
    <property type="term" value="F:proline-rich region binding"/>
    <property type="evidence" value="ECO:0007669"/>
    <property type="project" value="EnsemblFungi"/>
</dbReference>
<proteinExistence type="inferred from homology"/>
<dbReference type="AlphaFoldDB" id="A0A1E3P8T2"/>
<dbReference type="CDD" id="cd00148">
    <property type="entry name" value="PROF"/>
    <property type="match status" value="1"/>
</dbReference>
<name>A0A1E3P8T2_WICAA</name>
<evidence type="ECO:0000313" key="9">
    <source>
        <dbReference type="Proteomes" id="UP000094112"/>
    </source>
</evidence>
<evidence type="ECO:0000256" key="3">
    <source>
        <dbReference type="ARBA" id="ARBA00022490"/>
    </source>
</evidence>
<dbReference type="GO" id="GO:0005546">
    <property type="term" value="F:phosphatidylinositol-4,5-bisphosphate binding"/>
    <property type="evidence" value="ECO:0007669"/>
    <property type="project" value="EnsemblFungi"/>
</dbReference>
<dbReference type="GO" id="GO:0005938">
    <property type="term" value="C:cell cortex"/>
    <property type="evidence" value="ECO:0007669"/>
    <property type="project" value="TreeGrafter"/>
</dbReference>
<dbReference type="OrthoDB" id="421374at2759"/>
<evidence type="ECO:0000313" key="8">
    <source>
        <dbReference type="EMBL" id="ODQ61362.1"/>
    </source>
</evidence>
<dbReference type="SMART" id="SM00392">
    <property type="entry name" value="PROF"/>
    <property type="match status" value="1"/>
</dbReference>
<dbReference type="SUPFAM" id="SSF55770">
    <property type="entry name" value="Profilin (actin-binding protein)"/>
    <property type="match status" value="1"/>
</dbReference>
<dbReference type="GO" id="GO:0005856">
    <property type="term" value="C:cytoskeleton"/>
    <property type="evidence" value="ECO:0007669"/>
    <property type="project" value="UniProtKB-SubCell"/>
</dbReference>
<accession>A0A1E3P8T2</accession>
<dbReference type="STRING" id="683960.A0A1E3P8T2"/>
<comment type="subunit">
    <text evidence="6">Occurs in many kinds of cells as a complex with monomeric actin in a 1:1 ratio.</text>
</comment>
<dbReference type="InterPro" id="IPR048278">
    <property type="entry name" value="PFN"/>
</dbReference>
<evidence type="ECO:0000256" key="4">
    <source>
        <dbReference type="ARBA" id="ARBA00023203"/>
    </source>
</evidence>
<evidence type="ECO:0000256" key="1">
    <source>
        <dbReference type="ARBA" id="ARBA00004245"/>
    </source>
</evidence>
<dbReference type="RefSeq" id="XP_019040569.1">
    <property type="nucleotide sequence ID" value="XM_019185558.1"/>
</dbReference>
<dbReference type="Pfam" id="PF00235">
    <property type="entry name" value="Profilin"/>
    <property type="match status" value="1"/>
</dbReference>
<dbReference type="GO" id="GO:1903475">
    <property type="term" value="P:mitotic actomyosin contractile ring assembly"/>
    <property type="evidence" value="ECO:0007669"/>
    <property type="project" value="EnsemblFungi"/>
</dbReference>
<comment type="similarity">
    <text evidence="2 7">Belongs to the profilin family.</text>
</comment>
<dbReference type="GO" id="GO:0140311">
    <property type="term" value="F:protein sequestering activity"/>
    <property type="evidence" value="ECO:0007669"/>
    <property type="project" value="EnsemblFungi"/>
</dbReference>
<organism evidence="8 9">
    <name type="scientific">Wickerhamomyces anomalus (strain ATCC 58044 / CBS 1984 / NCYC 433 / NRRL Y-366-8)</name>
    <name type="common">Yeast</name>
    <name type="synonym">Hansenula anomala</name>
    <dbReference type="NCBI Taxonomy" id="683960"/>
    <lineage>
        <taxon>Eukaryota</taxon>
        <taxon>Fungi</taxon>
        <taxon>Dikarya</taxon>
        <taxon>Ascomycota</taxon>
        <taxon>Saccharomycotina</taxon>
        <taxon>Saccharomycetes</taxon>
        <taxon>Phaffomycetales</taxon>
        <taxon>Wickerhamomycetaceae</taxon>
        <taxon>Wickerhamomyces</taxon>
    </lineage>
</organism>
<dbReference type="FunFam" id="3.30.450.30:FF:000001">
    <property type="entry name" value="Profilin"/>
    <property type="match status" value="1"/>
</dbReference>
<dbReference type="EMBL" id="KV454209">
    <property type="protein sequence ID" value="ODQ61362.1"/>
    <property type="molecule type" value="Genomic_DNA"/>
</dbReference>